<proteinExistence type="inferred from homology"/>
<dbReference type="InterPro" id="IPR050438">
    <property type="entry name" value="LMW_PTPase"/>
</dbReference>
<dbReference type="EC" id="3.1.3.48" evidence="2"/>
<keyword evidence="4" id="KW-0904">Protein phosphatase</keyword>
<accession>A0A1Y5PS39</accession>
<dbReference type="Pfam" id="PF01451">
    <property type="entry name" value="LMWPc"/>
    <property type="match status" value="1"/>
</dbReference>
<dbReference type="CDD" id="cd16343">
    <property type="entry name" value="LMWPTP"/>
    <property type="match status" value="1"/>
</dbReference>
<feature type="domain" description="Phosphotyrosine protein phosphatase I" evidence="6">
    <location>
        <begin position="10"/>
        <end position="157"/>
    </location>
</feature>
<evidence type="ECO:0000256" key="4">
    <source>
        <dbReference type="ARBA" id="ARBA00022912"/>
    </source>
</evidence>
<dbReference type="SUPFAM" id="SSF52788">
    <property type="entry name" value="Phosphotyrosine protein phosphatases I"/>
    <property type="match status" value="1"/>
</dbReference>
<sequence>MREDGDIAKPAILFLCLGNICRSPLAEGAARAAFARAGIDVRLDSAGTGDWHVGHPPDDRAQAEARRRGIDISGLRARQLSADDFYDFDLILAADEANLRDARAIRPADATADLRLMLDLLPGRGGEGVTDPYYGRDDGFAATWDDVSAVAAALVAEFSSNG</sequence>
<dbReference type="RefSeq" id="WP_295322949.1">
    <property type="nucleotide sequence ID" value="NZ_LT598653.1"/>
</dbReference>
<dbReference type="InterPro" id="IPR017867">
    <property type="entry name" value="Tyr_phospatase_low_mol_wt"/>
</dbReference>
<feature type="active site" description="Proton donor" evidence="5">
    <location>
        <position position="131"/>
    </location>
</feature>
<dbReference type="Gene3D" id="3.40.50.2300">
    <property type="match status" value="1"/>
</dbReference>
<dbReference type="PRINTS" id="PR00719">
    <property type="entry name" value="LMWPTPASE"/>
</dbReference>
<name>A0A1Y5PS39_9SPHN</name>
<dbReference type="PANTHER" id="PTHR11717:SF7">
    <property type="entry name" value="LOW MOLECULAR WEIGHT PHOSPHOTYROSINE PROTEIN PHOSPHATASE"/>
    <property type="match status" value="1"/>
</dbReference>
<gene>
    <name evidence="7" type="primary">stp</name>
    <name evidence="7" type="ORF">SPPYR_0325</name>
</gene>
<dbReference type="SMART" id="SM00226">
    <property type="entry name" value="LMWPc"/>
    <property type="match status" value="1"/>
</dbReference>
<evidence type="ECO:0000256" key="3">
    <source>
        <dbReference type="ARBA" id="ARBA00022801"/>
    </source>
</evidence>
<evidence type="ECO:0000256" key="1">
    <source>
        <dbReference type="ARBA" id="ARBA00011063"/>
    </source>
</evidence>
<reference evidence="7" key="1">
    <citation type="submission" date="2016-03" db="EMBL/GenBank/DDBJ databases">
        <authorList>
            <person name="Ploux O."/>
        </authorList>
    </citation>
    <scope>NUCLEOTIDE SEQUENCE</scope>
    <source>
        <strain evidence="7">UC10</strain>
    </source>
</reference>
<feature type="active site" description="Nucleophile" evidence="5">
    <location>
        <position position="16"/>
    </location>
</feature>
<evidence type="ECO:0000256" key="2">
    <source>
        <dbReference type="ARBA" id="ARBA00013064"/>
    </source>
</evidence>
<protein>
    <recommendedName>
        <fullName evidence="2">protein-tyrosine-phosphatase</fullName>
        <ecNumber evidence="2">3.1.3.48</ecNumber>
    </recommendedName>
</protein>
<dbReference type="PANTHER" id="PTHR11717">
    <property type="entry name" value="LOW MOLECULAR WEIGHT PROTEIN TYROSINE PHOSPHATASE"/>
    <property type="match status" value="1"/>
</dbReference>
<dbReference type="EMBL" id="LT598653">
    <property type="protein sequence ID" value="SBV31445.1"/>
    <property type="molecule type" value="Genomic_DNA"/>
</dbReference>
<organism evidence="7">
    <name type="scientific">uncultured Sphingopyxis sp</name>
    <dbReference type="NCBI Taxonomy" id="310581"/>
    <lineage>
        <taxon>Bacteria</taxon>
        <taxon>Pseudomonadati</taxon>
        <taxon>Pseudomonadota</taxon>
        <taxon>Alphaproteobacteria</taxon>
        <taxon>Sphingomonadales</taxon>
        <taxon>Sphingomonadaceae</taxon>
        <taxon>Sphingopyxis</taxon>
        <taxon>environmental samples</taxon>
    </lineage>
</organism>
<dbReference type="GO" id="GO:0004725">
    <property type="term" value="F:protein tyrosine phosphatase activity"/>
    <property type="evidence" value="ECO:0007669"/>
    <property type="project" value="UniProtKB-EC"/>
</dbReference>
<evidence type="ECO:0000313" key="7">
    <source>
        <dbReference type="EMBL" id="SBV31445.1"/>
    </source>
</evidence>
<keyword evidence="3 7" id="KW-0378">Hydrolase</keyword>
<dbReference type="KEGG" id="sphu:SPPYR_0325"/>
<dbReference type="AlphaFoldDB" id="A0A1Y5PS39"/>
<dbReference type="InterPro" id="IPR036196">
    <property type="entry name" value="Ptyr_pPase_sf"/>
</dbReference>
<feature type="active site" evidence="5">
    <location>
        <position position="22"/>
    </location>
</feature>
<comment type="similarity">
    <text evidence="1">Belongs to the low molecular weight phosphotyrosine protein phosphatase family.</text>
</comment>
<evidence type="ECO:0000256" key="5">
    <source>
        <dbReference type="PIRSR" id="PIRSR617867-1"/>
    </source>
</evidence>
<evidence type="ECO:0000259" key="6">
    <source>
        <dbReference type="SMART" id="SM00226"/>
    </source>
</evidence>
<dbReference type="InterPro" id="IPR023485">
    <property type="entry name" value="Ptyr_pPase"/>
</dbReference>